<dbReference type="EMBL" id="LOCL01000029">
    <property type="protein sequence ID" value="KUF18832.1"/>
    <property type="molecule type" value="Genomic_DNA"/>
</dbReference>
<reference evidence="1 2" key="1">
    <citation type="submission" date="2015-12" db="EMBL/GenBank/DDBJ databases">
        <title>Draft genome sequence of Streptomyces silvensis ATCC 53525, a producer of novel hormone antagonists.</title>
        <authorList>
            <person name="Johnston C.W."/>
            <person name="Li Y."/>
            <person name="Magarvey N.A."/>
        </authorList>
    </citation>
    <scope>NUCLEOTIDE SEQUENCE [LARGE SCALE GENOMIC DNA]</scope>
    <source>
        <strain evidence="1 2">ATCC 53525</strain>
    </source>
</reference>
<dbReference type="STRING" id="1765722.AT728_07300"/>
<dbReference type="Proteomes" id="UP000054804">
    <property type="component" value="Unassembled WGS sequence"/>
</dbReference>
<accession>A0A0W7X7N6</accession>
<gene>
    <name evidence="1" type="ORF">AT728_07300</name>
</gene>
<evidence type="ECO:0000313" key="2">
    <source>
        <dbReference type="Proteomes" id="UP000054804"/>
    </source>
</evidence>
<evidence type="ECO:0000313" key="1">
    <source>
        <dbReference type="EMBL" id="KUF18832.1"/>
    </source>
</evidence>
<organism evidence="1 2">
    <name type="scientific">Streptomyces silvensis</name>
    <dbReference type="NCBI Taxonomy" id="1765722"/>
    <lineage>
        <taxon>Bacteria</taxon>
        <taxon>Bacillati</taxon>
        <taxon>Actinomycetota</taxon>
        <taxon>Actinomycetes</taxon>
        <taxon>Kitasatosporales</taxon>
        <taxon>Streptomycetaceae</taxon>
        <taxon>Streptomyces</taxon>
    </lineage>
</organism>
<proteinExistence type="predicted"/>
<name>A0A0W7X7N6_9ACTN</name>
<comment type="caution">
    <text evidence="1">The sequence shown here is derived from an EMBL/GenBank/DDBJ whole genome shotgun (WGS) entry which is preliminary data.</text>
</comment>
<dbReference type="AlphaFoldDB" id="A0A0W7X7N6"/>
<protein>
    <submittedName>
        <fullName evidence="1">Uncharacterized protein</fullName>
    </submittedName>
</protein>
<keyword evidence="2" id="KW-1185">Reference proteome</keyword>
<sequence>MARRLVSDDQPMFRVLVVQRQRRDNPDWERGNVGSPRFLWDGPEYTTAYGPYNSIGAARGQLTFHTVDAYGEPRNGVVGGRIQRAHTTWEDVA</sequence>